<dbReference type="PANTHER" id="PTHR10004:SF8">
    <property type="entry name" value="OS06G0538200 PROTEIN"/>
    <property type="match status" value="1"/>
</dbReference>
<proteinExistence type="predicted"/>
<protein>
    <submittedName>
        <fullName evidence="4">DNA-binding protein</fullName>
    </submittedName>
</protein>
<dbReference type="SUPFAM" id="SSF56925">
    <property type="entry name" value="OMPA-like"/>
    <property type="match status" value="1"/>
</dbReference>
<feature type="compositionally biased region" description="Polar residues" evidence="1">
    <location>
        <begin position="29"/>
        <end position="38"/>
    </location>
</feature>
<dbReference type="AlphaFoldDB" id="A0A378MX33"/>
<feature type="signal peptide" evidence="2">
    <location>
        <begin position="1"/>
        <end position="20"/>
    </location>
</feature>
<dbReference type="Proteomes" id="UP000254802">
    <property type="component" value="Unassembled WGS sequence"/>
</dbReference>
<keyword evidence="2" id="KW-0732">Signal</keyword>
<dbReference type="STRING" id="75985.WC39_10265"/>
<feature type="compositionally biased region" description="Basic and acidic residues" evidence="1">
    <location>
        <begin position="48"/>
        <end position="152"/>
    </location>
</feature>
<organism evidence="4 5">
    <name type="scientific">Mannheimia haemolytica</name>
    <name type="common">Pasteurella haemolytica</name>
    <dbReference type="NCBI Taxonomy" id="75985"/>
    <lineage>
        <taxon>Bacteria</taxon>
        <taxon>Pseudomonadati</taxon>
        <taxon>Pseudomonadota</taxon>
        <taxon>Gammaproteobacteria</taxon>
        <taxon>Pasteurellales</taxon>
        <taxon>Pasteurellaceae</taxon>
        <taxon>Mannheimia</taxon>
    </lineage>
</organism>
<feature type="domain" description="Factor H binding protein-like C-terminal" evidence="3">
    <location>
        <begin position="287"/>
        <end position="382"/>
    </location>
</feature>
<feature type="region of interest" description="Disordered" evidence="1">
    <location>
        <begin position="18"/>
        <end position="152"/>
    </location>
</feature>
<accession>A0A378MX33</accession>
<name>A0A378MX33_MANHA</name>
<gene>
    <name evidence="4" type="ORF">NCTC10638_01860</name>
</gene>
<dbReference type="InterPro" id="IPR014902">
    <property type="entry name" value="FHBP-like_C"/>
</dbReference>
<reference evidence="4 5" key="1">
    <citation type="submission" date="2018-06" db="EMBL/GenBank/DDBJ databases">
        <authorList>
            <consortium name="Pathogen Informatics"/>
            <person name="Doyle S."/>
        </authorList>
    </citation>
    <scope>NUCLEOTIDE SEQUENCE [LARGE SCALE GENOMIC DNA]</scope>
    <source>
        <strain evidence="4 5">NCTC10638</strain>
    </source>
</reference>
<dbReference type="PANTHER" id="PTHR10004">
    <property type="entry name" value="OS06G0538200 PROTEIN"/>
    <property type="match status" value="1"/>
</dbReference>
<dbReference type="GO" id="GO:0003677">
    <property type="term" value="F:DNA binding"/>
    <property type="evidence" value="ECO:0007669"/>
    <property type="project" value="UniProtKB-KW"/>
</dbReference>
<keyword evidence="4" id="KW-0238">DNA-binding</keyword>
<dbReference type="InterPro" id="IPR011250">
    <property type="entry name" value="OMP/PagP_B-barrel"/>
</dbReference>
<evidence type="ECO:0000259" key="3">
    <source>
        <dbReference type="Pfam" id="PF08794"/>
    </source>
</evidence>
<evidence type="ECO:0000256" key="2">
    <source>
        <dbReference type="SAM" id="SignalP"/>
    </source>
</evidence>
<dbReference type="Gene3D" id="2.40.160.90">
    <property type="match status" value="1"/>
</dbReference>
<dbReference type="EMBL" id="UGPN01000002">
    <property type="protein sequence ID" value="STY60654.1"/>
    <property type="molecule type" value="Genomic_DNA"/>
</dbReference>
<evidence type="ECO:0000313" key="5">
    <source>
        <dbReference type="Proteomes" id="UP000254802"/>
    </source>
</evidence>
<evidence type="ECO:0000256" key="1">
    <source>
        <dbReference type="SAM" id="MobiDB-lite"/>
    </source>
</evidence>
<dbReference type="PROSITE" id="PS51257">
    <property type="entry name" value="PROKAR_LIPOPROTEIN"/>
    <property type="match status" value="1"/>
</dbReference>
<evidence type="ECO:0000313" key="4">
    <source>
        <dbReference type="EMBL" id="STY60654.1"/>
    </source>
</evidence>
<sequence>MSIKKVTLASLILLGLTACSSGGSGSSSNNVAKPNTKPQTTQQQTDKAAAEKAAKDKAAKEKAEAERLAAEKAAKEKAEAERLAAEKAAKEKAEAERLAAEKAAKEKAEAERLAAEKAAKEKAEAERLAAEKAAKEKAEAERLAAEKTAKEKAEAERLAAEKAAKEKAEAERLAAEKAAKEKAEAERLAAEKAAKEKAEAERLAAEKEVDPIAIIKAKGIDDTNYGLKLGNSKETIEGKVTVRTQSYLYNQPYSVVTAQAVQRNGWENGNYIDKVDGTVTVKGLKTEKLPTEGTATYSGKAFNHDGAKGFNGGDLTYNVNFSKRTGSGRVEGEFGNLIVLEEGTINNTQISSTVHGNNPLNLSGKYTVEFFGKNAEEIAGEIQTKANLTGEVSNFGLAGTRGDIQK</sequence>
<feature type="chain" id="PRO_5016590398" evidence="2">
    <location>
        <begin position="21"/>
        <end position="406"/>
    </location>
</feature>
<dbReference type="Pfam" id="PF08794">
    <property type="entry name" value="FHBP_C"/>
    <property type="match status" value="1"/>
</dbReference>